<dbReference type="InterPro" id="IPR038941">
    <property type="entry name" value="At4g14100-like"/>
</dbReference>
<dbReference type="PANTHER" id="PTHR33880">
    <property type="entry name" value="EXPRESSED PROTEIN"/>
    <property type="match status" value="1"/>
</dbReference>
<dbReference type="AlphaFoldDB" id="A0A8T0VF99"/>
<comment type="caution">
    <text evidence="2">The sequence shown here is derived from an EMBL/GenBank/DDBJ whole genome shotgun (WGS) entry which is preliminary data.</text>
</comment>
<dbReference type="Proteomes" id="UP000823388">
    <property type="component" value="Chromosome 2N"/>
</dbReference>
<reference evidence="2" key="1">
    <citation type="submission" date="2020-05" db="EMBL/GenBank/DDBJ databases">
        <title>WGS assembly of Panicum virgatum.</title>
        <authorList>
            <person name="Lovell J.T."/>
            <person name="Jenkins J."/>
            <person name="Shu S."/>
            <person name="Juenger T.E."/>
            <person name="Schmutz J."/>
        </authorList>
    </citation>
    <scope>NUCLEOTIDE SEQUENCE</scope>
    <source>
        <strain evidence="2">AP13</strain>
    </source>
</reference>
<evidence type="ECO:0000313" key="2">
    <source>
        <dbReference type="EMBL" id="KAG2632236.1"/>
    </source>
</evidence>
<keyword evidence="1" id="KW-0732">Signal</keyword>
<keyword evidence="3" id="KW-1185">Reference proteome</keyword>
<sequence length="232" mass="25085">MWPLLLVPFLLAAAAHASAAEPPAAAMAPWPEQYHALVVSNLTARGGRLQVIDIYYDWPRGRDLNLVRLQLPDAGEPPLRNVEWANGTSYLFDATSCQTYHFDVGLLPPDWKKAGDAAYLGRARVDGFDCYVWSNFLFARYYEDVATGRPVAWNFGMDERHVLSFEPGGVLEDSSMWQAPAYCFDGSNGGDAAGGVGGQGSRDDLVNSMIGFAGAPAAAASFEQDAAACDEL</sequence>
<accession>A0A8T0VF99</accession>
<dbReference type="PANTHER" id="PTHR33880:SF11">
    <property type="entry name" value="NEPROSIN DOMAIN-CONTAINING PROTEIN"/>
    <property type="match status" value="1"/>
</dbReference>
<organism evidence="2 3">
    <name type="scientific">Panicum virgatum</name>
    <name type="common">Blackwell switchgrass</name>
    <dbReference type="NCBI Taxonomy" id="38727"/>
    <lineage>
        <taxon>Eukaryota</taxon>
        <taxon>Viridiplantae</taxon>
        <taxon>Streptophyta</taxon>
        <taxon>Embryophyta</taxon>
        <taxon>Tracheophyta</taxon>
        <taxon>Spermatophyta</taxon>
        <taxon>Magnoliopsida</taxon>
        <taxon>Liliopsida</taxon>
        <taxon>Poales</taxon>
        <taxon>Poaceae</taxon>
        <taxon>PACMAD clade</taxon>
        <taxon>Panicoideae</taxon>
        <taxon>Panicodae</taxon>
        <taxon>Paniceae</taxon>
        <taxon>Panicinae</taxon>
        <taxon>Panicum</taxon>
        <taxon>Panicum sect. Hiantes</taxon>
    </lineage>
</organism>
<proteinExistence type="predicted"/>
<feature type="signal peptide" evidence="1">
    <location>
        <begin position="1"/>
        <end position="19"/>
    </location>
</feature>
<dbReference type="EMBL" id="CM029040">
    <property type="protein sequence ID" value="KAG2632236.1"/>
    <property type="molecule type" value="Genomic_DNA"/>
</dbReference>
<feature type="chain" id="PRO_5035769854" evidence="1">
    <location>
        <begin position="20"/>
        <end position="232"/>
    </location>
</feature>
<gene>
    <name evidence="2" type="ORF">PVAP13_2NG070800</name>
</gene>
<evidence type="ECO:0000256" key="1">
    <source>
        <dbReference type="SAM" id="SignalP"/>
    </source>
</evidence>
<name>A0A8T0VF99_PANVG</name>
<protein>
    <submittedName>
        <fullName evidence="2">Uncharacterized protein</fullName>
    </submittedName>
</protein>
<evidence type="ECO:0000313" key="3">
    <source>
        <dbReference type="Proteomes" id="UP000823388"/>
    </source>
</evidence>